<reference evidence="1 2" key="1">
    <citation type="submission" date="2018-11" db="EMBL/GenBank/DDBJ databases">
        <title>Trebonia kvetii gen.nov., sp.nov., a novel acidophilic actinobacterium, and proposal of the new actinobacterial family Treboniaceae fam. nov.</title>
        <authorList>
            <person name="Rapoport D."/>
            <person name="Sagova-Mareckova M."/>
            <person name="Sedlacek I."/>
            <person name="Provaznik J."/>
            <person name="Kralova S."/>
            <person name="Pavlinic D."/>
            <person name="Benes V."/>
            <person name="Kopecky J."/>
        </authorList>
    </citation>
    <scope>NUCLEOTIDE SEQUENCE [LARGE SCALE GENOMIC DNA]</scope>
    <source>
        <strain evidence="1 2">15Tr583</strain>
    </source>
</reference>
<protein>
    <submittedName>
        <fullName evidence="1">Uncharacterized protein</fullName>
    </submittedName>
</protein>
<accession>A0A6P2BM30</accession>
<organism evidence="1 2">
    <name type="scientific">Trebonia kvetii</name>
    <dbReference type="NCBI Taxonomy" id="2480626"/>
    <lineage>
        <taxon>Bacteria</taxon>
        <taxon>Bacillati</taxon>
        <taxon>Actinomycetota</taxon>
        <taxon>Actinomycetes</taxon>
        <taxon>Streptosporangiales</taxon>
        <taxon>Treboniaceae</taxon>
        <taxon>Trebonia</taxon>
    </lineage>
</organism>
<proteinExistence type="predicted"/>
<keyword evidence="2" id="KW-1185">Reference proteome</keyword>
<dbReference type="EMBL" id="RPFW01000010">
    <property type="protein sequence ID" value="TVZ00002.1"/>
    <property type="molecule type" value="Genomic_DNA"/>
</dbReference>
<dbReference type="RefSeq" id="WP_145861494.1">
    <property type="nucleotide sequence ID" value="NZ_RPFW01000010.1"/>
</dbReference>
<dbReference type="Proteomes" id="UP000460272">
    <property type="component" value="Unassembled WGS sequence"/>
</dbReference>
<name>A0A6P2BM30_9ACTN</name>
<evidence type="ECO:0000313" key="1">
    <source>
        <dbReference type="EMBL" id="TVZ00002.1"/>
    </source>
</evidence>
<dbReference type="OrthoDB" id="3368211at2"/>
<evidence type="ECO:0000313" key="2">
    <source>
        <dbReference type="Proteomes" id="UP000460272"/>
    </source>
</evidence>
<gene>
    <name evidence="1" type="ORF">EAS64_38605</name>
</gene>
<dbReference type="AlphaFoldDB" id="A0A6P2BM30"/>
<sequence>MSVSTEEQRILNLFERVETIEEVAVTLPEGDDRRARLLALSRDALAEEATVRPVIAAKILGLSEKTVRAWADAGLLATRQRTPRLLLDVPSVHRVSHVLRELRQEGMERDLLEHVWHRLEDQALLDREDLGESISQLLHGDVVVLRSAGREDK</sequence>
<comment type="caution">
    <text evidence="1">The sequence shown here is derived from an EMBL/GenBank/DDBJ whole genome shotgun (WGS) entry which is preliminary data.</text>
</comment>